<organism evidence="2 3">
    <name type="scientific">Piliocolobus tephrosceles</name>
    <name type="common">Ugandan red Colobus</name>
    <dbReference type="NCBI Taxonomy" id="591936"/>
    <lineage>
        <taxon>Eukaryota</taxon>
        <taxon>Metazoa</taxon>
        <taxon>Chordata</taxon>
        <taxon>Craniata</taxon>
        <taxon>Vertebrata</taxon>
        <taxon>Euteleostomi</taxon>
        <taxon>Mammalia</taxon>
        <taxon>Eutheria</taxon>
        <taxon>Euarchontoglires</taxon>
        <taxon>Primates</taxon>
        <taxon>Haplorrhini</taxon>
        <taxon>Catarrhini</taxon>
        <taxon>Cercopithecidae</taxon>
        <taxon>Colobinae</taxon>
        <taxon>Piliocolobus</taxon>
    </lineage>
</organism>
<evidence type="ECO:0000313" key="2">
    <source>
        <dbReference type="Ensembl" id="ENSPTEP00000020914.1"/>
    </source>
</evidence>
<dbReference type="Proteomes" id="UP000694416">
    <property type="component" value="Unplaced"/>
</dbReference>
<feature type="chain" id="PRO_5034630529" evidence="1">
    <location>
        <begin position="22"/>
        <end position="98"/>
    </location>
</feature>
<proteinExistence type="predicted"/>
<accession>A0A8C9HHZ8</accession>
<dbReference type="AlphaFoldDB" id="A0A8C9HHZ8"/>
<keyword evidence="1" id="KW-0732">Signal</keyword>
<evidence type="ECO:0000313" key="3">
    <source>
        <dbReference type="Proteomes" id="UP000694416"/>
    </source>
</evidence>
<feature type="signal peptide" evidence="1">
    <location>
        <begin position="1"/>
        <end position="21"/>
    </location>
</feature>
<reference evidence="2" key="2">
    <citation type="submission" date="2025-09" db="UniProtKB">
        <authorList>
            <consortium name="Ensembl"/>
        </authorList>
    </citation>
    <scope>IDENTIFICATION</scope>
</reference>
<evidence type="ECO:0000256" key="1">
    <source>
        <dbReference type="SAM" id="SignalP"/>
    </source>
</evidence>
<name>A0A8C9HHZ8_9PRIM</name>
<dbReference type="Ensembl" id="ENSPTET00000030285.1">
    <property type="protein sequence ID" value="ENSPTEP00000020914.1"/>
    <property type="gene ID" value="ENSPTEG00000022064.1"/>
</dbReference>
<reference evidence="2" key="1">
    <citation type="submission" date="2025-08" db="UniProtKB">
        <authorList>
            <consortium name="Ensembl"/>
        </authorList>
    </citation>
    <scope>IDENTIFICATION</scope>
</reference>
<keyword evidence="3" id="KW-1185">Reference proteome</keyword>
<sequence length="98" mass="10985">IRSSAAHTGPVNSCILSLLHCLPLSSPAWPGRQSEGSFLCDLQAQEGSSPLPLPILHPNYCHSHPLHWTVSSRWQALCWIDFCYFQSPAQSLIQRKYL</sequence>
<protein>
    <submittedName>
        <fullName evidence="2">Uncharacterized protein</fullName>
    </submittedName>
</protein>